<dbReference type="Gene3D" id="3.40.462.20">
    <property type="match status" value="1"/>
</dbReference>
<dbReference type="InterPro" id="IPR006094">
    <property type="entry name" value="Oxid_FAD_bind_N"/>
</dbReference>
<organism evidence="7 8">
    <name type="scientific">Jiangella rhizosphaerae</name>
    <dbReference type="NCBI Taxonomy" id="2293569"/>
    <lineage>
        <taxon>Bacteria</taxon>
        <taxon>Bacillati</taxon>
        <taxon>Actinomycetota</taxon>
        <taxon>Actinomycetes</taxon>
        <taxon>Jiangellales</taxon>
        <taxon>Jiangellaceae</taxon>
        <taxon>Jiangella</taxon>
    </lineage>
</organism>
<dbReference type="GO" id="GO:0016491">
    <property type="term" value="F:oxidoreductase activity"/>
    <property type="evidence" value="ECO:0007669"/>
    <property type="project" value="UniProtKB-KW"/>
</dbReference>
<dbReference type="InterPro" id="IPR016166">
    <property type="entry name" value="FAD-bd_PCMH"/>
</dbReference>
<comment type="similarity">
    <text evidence="2">Belongs to the oxygen-dependent FAD-linked oxidoreductase family.</text>
</comment>
<dbReference type="PANTHER" id="PTHR42973">
    <property type="entry name" value="BINDING OXIDOREDUCTASE, PUTATIVE (AFU_ORTHOLOGUE AFUA_1G17690)-RELATED"/>
    <property type="match status" value="1"/>
</dbReference>
<evidence type="ECO:0000259" key="6">
    <source>
        <dbReference type="PROSITE" id="PS51387"/>
    </source>
</evidence>
<dbReference type="AlphaFoldDB" id="A0A418KLW9"/>
<evidence type="ECO:0000313" key="7">
    <source>
        <dbReference type="EMBL" id="RIQ18937.1"/>
    </source>
</evidence>
<dbReference type="Gene3D" id="3.30.43.10">
    <property type="entry name" value="Uridine Diphospho-n-acetylenolpyruvylglucosamine Reductase, domain 2"/>
    <property type="match status" value="1"/>
</dbReference>
<keyword evidence="8" id="KW-1185">Reference proteome</keyword>
<proteinExistence type="inferred from homology"/>
<dbReference type="Proteomes" id="UP000284057">
    <property type="component" value="Unassembled WGS sequence"/>
</dbReference>
<dbReference type="PANTHER" id="PTHR42973:SF39">
    <property type="entry name" value="FAD-BINDING PCMH-TYPE DOMAIN-CONTAINING PROTEIN"/>
    <property type="match status" value="1"/>
</dbReference>
<reference evidence="7 8" key="1">
    <citation type="submission" date="2018-09" db="EMBL/GenBank/DDBJ databases">
        <title>Isolation, diversity and antifungal activity of actinobacteria from wheat.</title>
        <authorList>
            <person name="Han C."/>
        </authorList>
    </citation>
    <scope>NUCLEOTIDE SEQUENCE [LARGE SCALE GENOMIC DNA]</scope>
    <source>
        <strain evidence="7 8">NEAU-YY265</strain>
    </source>
</reference>
<dbReference type="Pfam" id="PF01565">
    <property type="entry name" value="FAD_binding_4"/>
    <property type="match status" value="1"/>
</dbReference>
<dbReference type="Gene3D" id="3.30.465.10">
    <property type="match status" value="1"/>
</dbReference>
<dbReference type="EMBL" id="QUAL01000185">
    <property type="protein sequence ID" value="RIQ18937.1"/>
    <property type="molecule type" value="Genomic_DNA"/>
</dbReference>
<dbReference type="InterPro" id="IPR036318">
    <property type="entry name" value="FAD-bd_PCMH-like_sf"/>
</dbReference>
<keyword evidence="4" id="KW-0274">FAD</keyword>
<dbReference type="PROSITE" id="PS51387">
    <property type="entry name" value="FAD_PCMH"/>
    <property type="match status" value="1"/>
</dbReference>
<feature type="domain" description="FAD-binding PCMH-type" evidence="6">
    <location>
        <begin position="38"/>
        <end position="206"/>
    </location>
</feature>
<dbReference type="InterPro" id="IPR016167">
    <property type="entry name" value="FAD-bd_PCMH_sub1"/>
</dbReference>
<dbReference type="SUPFAM" id="SSF56176">
    <property type="entry name" value="FAD-binding/transporter-associated domain-like"/>
    <property type="match status" value="1"/>
</dbReference>
<keyword evidence="3" id="KW-0285">Flavoprotein</keyword>
<dbReference type="InterPro" id="IPR016169">
    <property type="entry name" value="FAD-bd_PCMH_sub2"/>
</dbReference>
<evidence type="ECO:0000256" key="1">
    <source>
        <dbReference type="ARBA" id="ARBA00001974"/>
    </source>
</evidence>
<gene>
    <name evidence="7" type="ORF">DY240_20370</name>
</gene>
<evidence type="ECO:0000313" key="8">
    <source>
        <dbReference type="Proteomes" id="UP000284057"/>
    </source>
</evidence>
<keyword evidence="5" id="KW-0560">Oxidoreductase</keyword>
<comment type="cofactor">
    <cofactor evidence="1">
        <name>FAD</name>
        <dbReference type="ChEBI" id="CHEBI:57692"/>
    </cofactor>
</comment>
<comment type="caution">
    <text evidence="7">The sequence shown here is derived from an EMBL/GenBank/DDBJ whole genome shotgun (WGS) entry which is preliminary data.</text>
</comment>
<name>A0A418KLW9_9ACTN</name>
<evidence type="ECO:0000256" key="2">
    <source>
        <dbReference type="ARBA" id="ARBA00005466"/>
    </source>
</evidence>
<dbReference type="Pfam" id="PF08031">
    <property type="entry name" value="BBE"/>
    <property type="match status" value="1"/>
</dbReference>
<dbReference type="InterPro" id="IPR050416">
    <property type="entry name" value="FAD-linked_Oxidoreductase"/>
</dbReference>
<accession>A0A418KLW9</accession>
<evidence type="ECO:0000256" key="3">
    <source>
        <dbReference type="ARBA" id="ARBA00022630"/>
    </source>
</evidence>
<evidence type="ECO:0000256" key="4">
    <source>
        <dbReference type="ARBA" id="ARBA00022827"/>
    </source>
</evidence>
<evidence type="ECO:0000256" key="5">
    <source>
        <dbReference type="ARBA" id="ARBA00023002"/>
    </source>
</evidence>
<dbReference type="GO" id="GO:0071949">
    <property type="term" value="F:FAD binding"/>
    <property type="evidence" value="ECO:0007669"/>
    <property type="project" value="InterPro"/>
</dbReference>
<dbReference type="InterPro" id="IPR012951">
    <property type="entry name" value="BBE"/>
</dbReference>
<sequence>MESLMIHLDGFRSTLTGRAYAPGDDGYDDVRRPWNLLIDQHPAVVVVAESAADVQAAVRLARENGVSFSVQSSGHGAVRPNDDGVVLNVTRLTGVDVDAERKVARIDAGARWRGVLEAAAPHQLAGLSGTAPTVGAVGYTLGGGIGLLLRRFGFAADSVVAADVLTADGSLVRASRDENPDLLWALKGGGGNFGVVTSLEVQLYDMPAVHNGTMMYPGARAAEVLRAWADWTGQVSDDVTSAVMVMSFPPIPAVPEPLRGQHVAMLRATIAGGDGSALEPLRAALGEPLMDGFRTQTYLEAALSGNEPTDPMPAAGRSTGLAGLTDAAIDALLELAAPGSPVPGVDIRHLGGAAAKDHDGPLSHRDTPYIAAANALAPTPEQLAAVRQRLDDGFAALTEHRRPVSAFNFLSPGSTPDVVKSVFSEGAYQRLQEVKRTWDPDNVFQYTHNIPPAA</sequence>
<protein>
    <submittedName>
        <fullName evidence="7">FAD-binding oxidoreductase</fullName>
    </submittedName>
</protein>